<sequence length="405" mass="45146">MKDYILKNGRVYNSQSRCFEEKNIVVSEGKITAMEAGIEKEGITEINLEGMILSPGLIDMHTHIYPLCGSSEDTLPMIDGEAHMFQNGVTTAVDAGSCGCKDFFDFKDRFIDKSKLRILAFINIAYGGMVSLASELEPRNFYIETAAAIAREIKEVVGVKTAHYHVGKPFDEEHPAWASVDAAVRAGELAGKPVMADVQPYLPGRPYEELILRRLRPGDIHTHVYAQQFHILNEKNEMQEFMLEARKRGTLFDLGHGAGSFWFRNAIPAYEQGFYPDTLSTDLYLHNVNGPVYGLLNVMSKYLNIGMSPEEVLYRTTARPAEIIGHPELGKLEVGMDADIAVLKIKEGNFGFADSGNARLQGRQMLECMLTIRAGEFVYNPMAYGMPDWKSAPEAYRTAPGVIEL</sequence>
<organism evidence="2 3">
    <name type="scientific">Mediterraneibacter hominis</name>
    <dbReference type="NCBI Taxonomy" id="2763054"/>
    <lineage>
        <taxon>Bacteria</taxon>
        <taxon>Bacillati</taxon>
        <taxon>Bacillota</taxon>
        <taxon>Clostridia</taxon>
        <taxon>Lachnospirales</taxon>
        <taxon>Lachnospiraceae</taxon>
        <taxon>Mediterraneibacter</taxon>
    </lineage>
</organism>
<evidence type="ECO:0000313" key="3">
    <source>
        <dbReference type="Proteomes" id="UP000652477"/>
    </source>
</evidence>
<dbReference type="InterPro" id="IPR006680">
    <property type="entry name" value="Amidohydro-rel"/>
</dbReference>
<accession>A0A923RPY7</accession>
<keyword evidence="3" id="KW-1185">Reference proteome</keyword>
<comment type="caution">
    <text evidence="2">The sequence shown here is derived from an EMBL/GenBank/DDBJ whole genome shotgun (WGS) entry which is preliminary data.</text>
</comment>
<reference evidence="2" key="1">
    <citation type="submission" date="2020-08" db="EMBL/GenBank/DDBJ databases">
        <title>Genome public.</title>
        <authorList>
            <person name="Liu C."/>
            <person name="Sun Q."/>
        </authorList>
    </citation>
    <scope>NUCLEOTIDE SEQUENCE</scope>
    <source>
        <strain evidence="2">NSJ-55</strain>
    </source>
</reference>
<dbReference type="AlphaFoldDB" id="A0A923RPY7"/>
<dbReference type="InterPro" id="IPR011059">
    <property type="entry name" value="Metal-dep_hydrolase_composite"/>
</dbReference>
<dbReference type="SUPFAM" id="SSF51556">
    <property type="entry name" value="Metallo-dependent hydrolases"/>
    <property type="match status" value="1"/>
</dbReference>
<dbReference type="Gene3D" id="2.30.40.10">
    <property type="entry name" value="Urease, subunit C, domain 1"/>
    <property type="match status" value="1"/>
</dbReference>
<dbReference type="Gene3D" id="3.20.20.140">
    <property type="entry name" value="Metal-dependent hydrolases"/>
    <property type="match status" value="1"/>
</dbReference>
<dbReference type="RefSeq" id="WP_186875547.1">
    <property type="nucleotide sequence ID" value="NZ_JACOPF010000001.1"/>
</dbReference>
<dbReference type="EMBL" id="JACOPF010000001">
    <property type="protein sequence ID" value="MBC5688965.1"/>
    <property type="molecule type" value="Genomic_DNA"/>
</dbReference>
<proteinExistence type="predicted"/>
<dbReference type="PANTHER" id="PTHR42717">
    <property type="entry name" value="DIHYDROOROTASE-RELATED"/>
    <property type="match status" value="1"/>
</dbReference>
<name>A0A923RPY7_9FIRM</name>
<dbReference type="Pfam" id="PF01979">
    <property type="entry name" value="Amidohydro_1"/>
    <property type="match status" value="1"/>
</dbReference>
<evidence type="ECO:0000259" key="1">
    <source>
        <dbReference type="Pfam" id="PF01979"/>
    </source>
</evidence>
<dbReference type="InterPro" id="IPR020043">
    <property type="entry name" value="Deacetylase_Atu3266-like"/>
</dbReference>
<dbReference type="Proteomes" id="UP000652477">
    <property type="component" value="Unassembled WGS sequence"/>
</dbReference>
<feature type="domain" description="Amidohydrolase-related" evidence="1">
    <location>
        <begin position="265"/>
        <end position="349"/>
    </location>
</feature>
<evidence type="ECO:0000313" key="2">
    <source>
        <dbReference type="EMBL" id="MBC5688965.1"/>
    </source>
</evidence>
<protein>
    <submittedName>
        <fullName evidence="2">Amidohydrolase/deacetylase family metallohydrolase</fullName>
    </submittedName>
</protein>
<dbReference type="GO" id="GO:0019213">
    <property type="term" value="F:deacetylase activity"/>
    <property type="evidence" value="ECO:0007669"/>
    <property type="project" value="InterPro"/>
</dbReference>
<dbReference type="InterPro" id="IPR032466">
    <property type="entry name" value="Metal_Hydrolase"/>
</dbReference>
<dbReference type="SUPFAM" id="SSF51338">
    <property type="entry name" value="Composite domain of metallo-dependent hydrolases"/>
    <property type="match status" value="1"/>
</dbReference>
<dbReference type="GO" id="GO:0016810">
    <property type="term" value="F:hydrolase activity, acting on carbon-nitrogen (but not peptide) bonds"/>
    <property type="evidence" value="ECO:0007669"/>
    <property type="project" value="InterPro"/>
</dbReference>
<gene>
    <name evidence="2" type="ORF">H8S37_08505</name>
</gene>
<dbReference type="PANTHER" id="PTHR42717:SF1">
    <property type="entry name" value="IMIDAZOLONEPROPIONASE AND RELATED AMIDOHYDROLASES"/>
    <property type="match status" value="1"/>
</dbReference>